<feature type="transmembrane region" description="Helical" evidence="10">
    <location>
        <begin position="186"/>
        <end position="208"/>
    </location>
</feature>
<keyword evidence="14" id="KW-1185">Reference proteome</keyword>
<feature type="region of interest" description="Disordered" evidence="9">
    <location>
        <begin position="748"/>
        <end position="776"/>
    </location>
</feature>
<dbReference type="STRING" id="188477.A0A3S1BXT3"/>
<feature type="transmembrane region" description="Helical" evidence="10">
    <location>
        <begin position="286"/>
        <end position="309"/>
    </location>
</feature>
<feature type="transmembrane region" description="Helical" evidence="10">
    <location>
        <begin position="401"/>
        <end position="422"/>
    </location>
</feature>
<dbReference type="InterPro" id="IPR011527">
    <property type="entry name" value="ABC1_TM_dom"/>
</dbReference>
<feature type="compositionally biased region" description="Basic and acidic residues" evidence="9">
    <location>
        <begin position="748"/>
        <end position="764"/>
    </location>
</feature>
<dbReference type="OrthoDB" id="6500128at2759"/>
<dbReference type="Pfam" id="PF00664">
    <property type="entry name" value="ABC_membrane"/>
    <property type="match status" value="1"/>
</dbReference>
<dbReference type="GO" id="GO:0005524">
    <property type="term" value="F:ATP binding"/>
    <property type="evidence" value="ECO:0007669"/>
    <property type="project" value="UniProtKB-KW"/>
</dbReference>
<dbReference type="Proteomes" id="UP000271974">
    <property type="component" value="Unassembled WGS sequence"/>
</dbReference>
<feature type="domain" description="ABC transporter" evidence="11">
    <location>
        <begin position="507"/>
        <end position="740"/>
    </location>
</feature>
<evidence type="ECO:0000313" key="14">
    <source>
        <dbReference type="Proteomes" id="UP000271974"/>
    </source>
</evidence>
<dbReference type="PANTHER" id="PTHR43394:SF27">
    <property type="entry name" value="ATP-DEPENDENT TRANSLOCASE ABCB1-LIKE"/>
    <property type="match status" value="1"/>
</dbReference>
<evidence type="ECO:0000313" key="13">
    <source>
        <dbReference type="EMBL" id="RUS77641.1"/>
    </source>
</evidence>
<dbReference type="CDD" id="cd03249">
    <property type="entry name" value="ABC_MTABC3_MDL1_MDL2"/>
    <property type="match status" value="1"/>
</dbReference>
<evidence type="ECO:0000256" key="5">
    <source>
        <dbReference type="ARBA" id="ARBA00022741"/>
    </source>
</evidence>
<feature type="compositionally biased region" description="Basic and acidic residues" evidence="9">
    <location>
        <begin position="26"/>
        <end position="36"/>
    </location>
</feature>
<dbReference type="EMBL" id="RQTK01000564">
    <property type="protein sequence ID" value="RUS77641.1"/>
    <property type="molecule type" value="Genomic_DNA"/>
</dbReference>
<evidence type="ECO:0000256" key="4">
    <source>
        <dbReference type="ARBA" id="ARBA00022692"/>
    </source>
</evidence>
<evidence type="ECO:0000256" key="7">
    <source>
        <dbReference type="ARBA" id="ARBA00022989"/>
    </source>
</evidence>
<evidence type="ECO:0000256" key="2">
    <source>
        <dbReference type="ARBA" id="ARBA00007577"/>
    </source>
</evidence>
<dbReference type="InterPro" id="IPR036640">
    <property type="entry name" value="ABC1_TM_sf"/>
</dbReference>
<dbReference type="FunFam" id="3.40.50.300:FF:000205">
    <property type="entry name" value="ABC transporter B family member 4"/>
    <property type="match status" value="1"/>
</dbReference>
<dbReference type="Pfam" id="PF00005">
    <property type="entry name" value="ABC_tran"/>
    <property type="match status" value="2"/>
</dbReference>
<feature type="transmembrane region" description="Helical" evidence="10">
    <location>
        <begin position="849"/>
        <end position="866"/>
    </location>
</feature>
<keyword evidence="6" id="KW-0067">ATP-binding</keyword>
<evidence type="ECO:0000256" key="6">
    <source>
        <dbReference type="ARBA" id="ARBA00022840"/>
    </source>
</evidence>
<evidence type="ECO:0000256" key="9">
    <source>
        <dbReference type="SAM" id="MobiDB-lite"/>
    </source>
</evidence>
<feature type="transmembrane region" description="Helical" evidence="10">
    <location>
        <begin position="84"/>
        <end position="108"/>
    </location>
</feature>
<feature type="transmembrane region" description="Helical" evidence="10">
    <location>
        <begin position="363"/>
        <end position="386"/>
    </location>
</feature>
<dbReference type="InterPro" id="IPR017871">
    <property type="entry name" value="ABC_transporter-like_CS"/>
</dbReference>
<keyword evidence="5" id="KW-0547">Nucleotide-binding</keyword>
<dbReference type="CDD" id="cd18577">
    <property type="entry name" value="ABC_6TM_Pgp_ABCB1_D1_like"/>
    <property type="match status" value="1"/>
</dbReference>
<dbReference type="PROSITE" id="PS50893">
    <property type="entry name" value="ABC_TRANSPORTER_2"/>
    <property type="match status" value="1"/>
</dbReference>
<name>A0A3S1BXT3_ELYCH</name>
<dbReference type="GO" id="GO:0015421">
    <property type="term" value="F:ABC-type oligopeptide transporter activity"/>
    <property type="evidence" value="ECO:0007669"/>
    <property type="project" value="TreeGrafter"/>
</dbReference>
<dbReference type="SUPFAM" id="SSF90123">
    <property type="entry name" value="ABC transporter transmembrane region"/>
    <property type="match status" value="2"/>
</dbReference>
<dbReference type="SUPFAM" id="SSF52540">
    <property type="entry name" value="P-loop containing nucleoside triphosphate hydrolases"/>
    <property type="match status" value="2"/>
</dbReference>
<dbReference type="Gene3D" id="1.20.1560.10">
    <property type="entry name" value="ABC transporter type 1, transmembrane domain"/>
    <property type="match status" value="2"/>
</dbReference>
<gene>
    <name evidence="13" type="ORF">EGW08_014601</name>
</gene>
<feature type="domain" description="ABC transmembrane type-1" evidence="12">
    <location>
        <begin position="88"/>
        <end position="427"/>
    </location>
</feature>
<feature type="region of interest" description="Disordered" evidence="9">
    <location>
        <begin position="1"/>
        <end position="65"/>
    </location>
</feature>
<dbReference type="GO" id="GO:0016887">
    <property type="term" value="F:ATP hydrolysis activity"/>
    <property type="evidence" value="ECO:0007669"/>
    <property type="project" value="InterPro"/>
</dbReference>
<comment type="subcellular location">
    <subcellularLocation>
        <location evidence="1">Membrane</location>
        <topology evidence="1">Multi-pass membrane protein</topology>
    </subcellularLocation>
</comment>
<keyword evidence="4 10" id="KW-0812">Transmembrane</keyword>
<keyword evidence="3" id="KW-0813">Transport</keyword>
<evidence type="ECO:0000259" key="11">
    <source>
        <dbReference type="PROSITE" id="PS50893"/>
    </source>
</evidence>
<dbReference type="PANTHER" id="PTHR43394">
    <property type="entry name" value="ATP-DEPENDENT PERMEASE MDL1, MITOCHONDRIAL"/>
    <property type="match status" value="1"/>
</dbReference>
<dbReference type="InterPro" id="IPR003439">
    <property type="entry name" value="ABC_transporter-like_ATP-bd"/>
</dbReference>
<evidence type="ECO:0000256" key="3">
    <source>
        <dbReference type="ARBA" id="ARBA00022448"/>
    </source>
</evidence>
<evidence type="ECO:0008006" key="15">
    <source>
        <dbReference type="Google" id="ProtNLM"/>
    </source>
</evidence>
<evidence type="ECO:0000256" key="10">
    <source>
        <dbReference type="SAM" id="Phobius"/>
    </source>
</evidence>
<dbReference type="InterPro" id="IPR027417">
    <property type="entry name" value="P-loop_NTPase"/>
</dbReference>
<keyword evidence="7 10" id="KW-1133">Transmembrane helix</keyword>
<dbReference type="GO" id="GO:0090374">
    <property type="term" value="P:oligopeptide export from mitochondrion"/>
    <property type="evidence" value="ECO:0007669"/>
    <property type="project" value="TreeGrafter"/>
</dbReference>
<comment type="caution">
    <text evidence="13">The sequence shown here is derived from an EMBL/GenBank/DDBJ whole genome shotgun (WGS) entry which is preliminary data.</text>
</comment>
<dbReference type="AlphaFoldDB" id="A0A3S1BXT3"/>
<dbReference type="SMART" id="SM00382">
    <property type="entry name" value="AAA"/>
    <property type="match status" value="1"/>
</dbReference>
<dbReference type="InterPro" id="IPR039421">
    <property type="entry name" value="Type_1_exporter"/>
</dbReference>
<feature type="compositionally biased region" description="Basic and acidic residues" evidence="9">
    <location>
        <begin position="49"/>
        <end position="65"/>
    </location>
</feature>
<dbReference type="PROSITE" id="PS50929">
    <property type="entry name" value="ABC_TM1F"/>
    <property type="match status" value="1"/>
</dbReference>
<comment type="similarity">
    <text evidence="2">Belongs to the ABC transporter superfamily. ABCB family. Multidrug resistance exporter (TC 3.A.1.201) subfamily.</text>
</comment>
<dbReference type="PROSITE" id="PS00211">
    <property type="entry name" value="ABC_TRANSPORTER_1"/>
    <property type="match status" value="1"/>
</dbReference>
<dbReference type="Gene3D" id="3.40.50.300">
    <property type="entry name" value="P-loop containing nucleotide triphosphate hydrolases"/>
    <property type="match status" value="2"/>
</dbReference>
<reference evidence="13 14" key="1">
    <citation type="submission" date="2019-01" db="EMBL/GenBank/DDBJ databases">
        <title>A draft genome assembly of the solar-powered sea slug Elysia chlorotica.</title>
        <authorList>
            <person name="Cai H."/>
            <person name="Li Q."/>
            <person name="Fang X."/>
            <person name="Li J."/>
            <person name="Curtis N.E."/>
            <person name="Altenburger A."/>
            <person name="Shibata T."/>
            <person name="Feng M."/>
            <person name="Maeda T."/>
            <person name="Schwartz J.A."/>
            <person name="Shigenobu S."/>
            <person name="Lundholm N."/>
            <person name="Nishiyama T."/>
            <person name="Yang H."/>
            <person name="Hasebe M."/>
            <person name="Li S."/>
            <person name="Pierce S.K."/>
            <person name="Wang J."/>
        </authorList>
    </citation>
    <scope>NUCLEOTIDE SEQUENCE [LARGE SCALE GENOMIC DNA]</scope>
    <source>
        <strain evidence="13">EC2010</strain>
        <tissue evidence="13">Whole organism of an adult</tissue>
    </source>
</reference>
<evidence type="ECO:0000256" key="8">
    <source>
        <dbReference type="ARBA" id="ARBA00023136"/>
    </source>
</evidence>
<organism evidence="13 14">
    <name type="scientific">Elysia chlorotica</name>
    <name type="common">Eastern emerald elysia</name>
    <name type="synonym">Sea slug</name>
    <dbReference type="NCBI Taxonomy" id="188477"/>
    <lineage>
        <taxon>Eukaryota</taxon>
        <taxon>Metazoa</taxon>
        <taxon>Spiralia</taxon>
        <taxon>Lophotrochozoa</taxon>
        <taxon>Mollusca</taxon>
        <taxon>Gastropoda</taxon>
        <taxon>Heterobranchia</taxon>
        <taxon>Euthyneura</taxon>
        <taxon>Panpulmonata</taxon>
        <taxon>Sacoglossa</taxon>
        <taxon>Placobranchoidea</taxon>
        <taxon>Plakobranchidae</taxon>
        <taxon>Elysia</taxon>
    </lineage>
</organism>
<protein>
    <recommendedName>
        <fullName evidence="15">Bile salt export pump</fullName>
    </recommendedName>
</protein>
<keyword evidence="8 10" id="KW-0472">Membrane</keyword>
<evidence type="ECO:0000256" key="1">
    <source>
        <dbReference type="ARBA" id="ARBA00004141"/>
    </source>
</evidence>
<feature type="transmembrane region" description="Helical" evidence="10">
    <location>
        <begin position="803"/>
        <end position="823"/>
    </location>
</feature>
<sequence>MMVSIGRISYQEANENGGSAPGYRGKKAEDEQHLVDEQDPPSNLSYGSAKDDNEGKDEETKKKEKEPRISTLQLFRFATATDRFLIMIGLICALINGLSYPFMVIIFVKAVDGFVNFGKFEKLLGRVPEFLAAHNTTWYDARKEIKDFEPLCPELEDFYNGTEMKSCSILDQDFDDVFDEMAKLSLIYLGGGLVISLAAFAQVFLFVYTAERQVIRMRLAFYRNIMRQEMAWFDANSCGEMTVKLTDDISRVHEAIGDKLGTAVQYMAGSILGFFIIFYYGWELALVMQLGTPLLVLSFAIMGVAYTNLSTLERQAYAKAGGIAEEVFSSIRTVQAYNGQEKESQRYKKTLLKAREYGIKKSIASGLGQGASWGVVVCTLGLGFWYGGKLVRDGDYEVHEMMAVFMVALIGSQCLGLALPVVMTVNNGRAAAHGVYAIIDRVSAIDSESKVGLKPTSLTGKITLRDLHFSYPSRDDVKILKGLDLAVPAGQTVALVGQSGCGKSTVVQLLQRFYDPDAGQILKGLDLTVPAGQTVALVGQSGCGKSTVVQLLQRFYDPDAGQLCIDGIDIRKINTRWLRQNIGIVNQEPVLFATTIVENIKYGREGTTMDEVIAACKCANAYDFIMQMPDGFDTHVGERGAQLSGGQKQRIAIARALVKNPKILLLDEATSALDTESEAIVQDALDKASKGRTTLIVAHRLSTVMNADSIVVFDNGKVAERGTHKQLMAKQGIYFDLVSSQALAGKETKNSDKDVVGEKKKDLDVSNTDASRRKSSTKGILAEKGKLAPKTWRRIFKLSKPEWIFVLLGSLAAFFNGAMQPAWSLVVAEAVEAYANESKSHQKDKMRELSLMSVGLGLGNFFSYFLQVSFSRV</sequence>
<dbReference type="InterPro" id="IPR003593">
    <property type="entry name" value="AAA+_ATPase"/>
</dbReference>
<dbReference type="GO" id="GO:0005743">
    <property type="term" value="C:mitochondrial inner membrane"/>
    <property type="evidence" value="ECO:0007669"/>
    <property type="project" value="TreeGrafter"/>
</dbReference>
<proteinExistence type="inferred from homology"/>
<evidence type="ECO:0000259" key="12">
    <source>
        <dbReference type="PROSITE" id="PS50929"/>
    </source>
</evidence>
<feature type="transmembrane region" description="Helical" evidence="10">
    <location>
        <begin position="260"/>
        <end position="280"/>
    </location>
</feature>
<accession>A0A3S1BXT3</accession>